<evidence type="ECO:0000256" key="1">
    <source>
        <dbReference type="SAM" id="MobiDB-lite"/>
    </source>
</evidence>
<comment type="caution">
    <text evidence="2">The sequence shown here is derived from an EMBL/GenBank/DDBJ whole genome shotgun (WGS) entry which is preliminary data.</text>
</comment>
<reference evidence="2" key="1">
    <citation type="journal article" date="2017" name="Gigascience">
        <title>The genome draft of coconut (Cocos nucifera).</title>
        <authorList>
            <person name="Xiao Y."/>
            <person name="Xu P."/>
            <person name="Fan H."/>
            <person name="Baudouin L."/>
            <person name="Xia W."/>
            <person name="Bocs S."/>
            <person name="Xu J."/>
            <person name="Li Q."/>
            <person name="Guo A."/>
            <person name="Zhou L."/>
            <person name="Li J."/>
            <person name="Wu Y."/>
            <person name="Ma Z."/>
            <person name="Armero A."/>
            <person name="Issali A.E."/>
            <person name="Liu N."/>
            <person name="Peng M."/>
            <person name="Yang Y."/>
        </authorList>
    </citation>
    <scope>NUCLEOTIDE SEQUENCE</scope>
    <source>
        <tissue evidence="2">Spear leaf of Hainan Tall coconut</tissue>
    </source>
</reference>
<dbReference type="Proteomes" id="UP000797356">
    <property type="component" value="Chromosome 2"/>
</dbReference>
<reference evidence="2" key="2">
    <citation type="submission" date="2019-07" db="EMBL/GenBank/DDBJ databases">
        <authorList>
            <person name="Yang Y."/>
            <person name="Bocs S."/>
            <person name="Baudouin L."/>
        </authorList>
    </citation>
    <scope>NUCLEOTIDE SEQUENCE</scope>
    <source>
        <tissue evidence="2">Spear leaf of Hainan Tall coconut</tissue>
    </source>
</reference>
<dbReference type="PANTHER" id="PTHR46445">
    <property type="entry name" value="RNA POLYMERASE II DEGRADATION FACTOR-LIKE PROTEIN (DUF1296)"/>
    <property type="match status" value="1"/>
</dbReference>
<keyword evidence="3" id="KW-1185">Reference proteome</keyword>
<name>A0A8K0HYB5_COCNU</name>
<accession>A0A8K0HYB5</accession>
<evidence type="ECO:0000313" key="2">
    <source>
        <dbReference type="EMBL" id="KAG1330503.1"/>
    </source>
</evidence>
<dbReference type="AlphaFoldDB" id="A0A8K0HYB5"/>
<feature type="region of interest" description="Disordered" evidence="1">
    <location>
        <begin position="1"/>
        <end position="25"/>
    </location>
</feature>
<evidence type="ECO:0000313" key="3">
    <source>
        <dbReference type="Proteomes" id="UP000797356"/>
    </source>
</evidence>
<sequence length="500" mass="53556">MLGGGDGDCGGEGRNRGNARGGGFAGSLRGRSMWWSRWRRREGNSASINTSPSTGPVDSLSFSSRLPLRFQPNWSGAPGHPTMADTVRMSGCQGKDSNTPIVATAPADSINTSRSTGPVDNFTFFSQLPVRFQQNWSRAPGRPTMTDISNSMLHQNRVLPLELNWESHSSHDHVSNVTEINRDPGGSGIQQTSHEELSLADQPLVRSDQVVSGIFDASASYADEPAPSSLHACGVDQASDGIIRCQNLLTEAIKSASVSGRQVVNSGYGFPHVYGHHEGAPAHPTMADIVRMVGCQGKASSTPIVKTAPTDSINTSQATGPVDNFSFSSPPPFSFEHNWSGAPASPTMADIVRMGGLNESHSNSMLYQNIVLPVELNWESHSSHNHVSNVTEINRDPGGAGFRQHDELSLADQPSVRSGQIVSEIFDASASYVDEPAPSSLHAYGADLALLNDDQVIDRIIRSQNLPTKSIKSASASDRQVDNSGYAFPHVQGHHEGIFL</sequence>
<dbReference type="PANTHER" id="PTHR46445:SF3">
    <property type="entry name" value="RNA POLYMERASE II DEGRADATION FACTOR-LIKE PROTEIN (DUF1296)-RELATED"/>
    <property type="match status" value="1"/>
</dbReference>
<feature type="compositionally biased region" description="Gly residues" evidence="1">
    <location>
        <begin position="1"/>
        <end position="12"/>
    </location>
</feature>
<protein>
    <submittedName>
        <fullName evidence="2">Uncharacterized protein</fullName>
    </submittedName>
</protein>
<dbReference type="OrthoDB" id="10409073at2759"/>
<organism evidence="2 3">
    <name type="scientific">Cocos nucifera</name>
    <name type="common">Coconut palm</name>
    <dbReference type="NCBI Taxonomy" id="13894"/>
    <lineage>
        <taxon>Eukaryota</taxon>
        <taxon>Viridiplantae</taxon>
        <taxon>Streptophyta</taxon>
        <taxon>Embryophyta</taxon>
        <taxon>Tracheophyta</taxon>
        <taxon>Spermatophyta</taxon>
        <taxon>Magnoliopsida</taxon>
        <taxon>Liliopsida</taxon>
        <taxon>Arecaceae</taxon>
        <taxon>Arecoideae</taxon>
        <taxon>Cocoseae</taxon>
        <taxon>Attaleinae</taxon>
        <taxon>Cocos</taxon>
    </lineage>
</organism>
<dbReference type="EMBL" id="CM017873">
    <property type="protein sequence ID" value="KAG1330503.1"/>
    <property type="molecule type" value="Genomic_DNA"/>
</dbReference>
<gene>
    <name evidence="2" type="ORF">COCNU_02G004710</name>
</gene>
<proteinExistence type="predicted"/>